<evidence type="ECO:0000313" key="2">
    <source>
        <dbReference type="EMBL" id="MFC3034676.1"/>
    </source>
</evidence>
<dbReference type="RefSeq" id="WP_377128418.1">
    <property type="nucleotide sequence ID" value="NZ_JBHRSD010000046.1"/>
</dbReference>
<dbReference type="SUPFAM" id="SSF53474">
    <property type="entry name" value="alpha/beta-Hydrolases"/>
    <property type="match status" value="1"/>
</dbReference>
<proteinExistence type="predicted"/>
<keyword evidence="3" id="KW-1185">Reference proteome</keyword>
<dbReference type="NCBIfam" id="TIGR03502">
    <property type="entry name" value="lipase_Pla1_cef"/>
    <property type="match status" value="1"/>
</dbReference>
<dbReference type="InterPro" id="IPR029058">
    <property type="entry name" value="AB_hydrolase_fold"/>
</dbReference>
<organism evidence="2 3">
    <name type="scientific">Pseudoalteromonas fenneropenaei</name>
    <dbReference type="NCBI Taxonomy" id="1737459"/>
    <lineage>
        <taxon>Bacteria</taxon>
        <taxon>Pseudomonadati</taxon>
        <taxon>Pseudomonadota</taxon>
        <taxon>Gammaproteobacteria</taxon>
        <taxon>Alteromonadales</taxon>
        <taxon>Pseudoalteromonadaceae</taxon>
        <taxon>Pseudoalteromonas</taxon>
    </lineage>
</organism>
<evidence type="ECO:0000259" key="1">
    <source>
        <dbReference type="Pfam" id="PF12262"/>
    </source>
</evidence>
<dbReference type="Gene3D" id="3.40.50.1820">
    <property type="entry name" value="alpha/beta hydrolase"/>
    <property type="match status" value="1"/>
</dbReference>
<dbReference type="InterPro" id="IPR025920">
    <property type="entry name" value="Lipase_bact_N"/>
</dbReference>
<protein>
    <submittedName>
        <fullName evidence="2">VolA/Pla-1 family phospholipase</fullName>
    </submittedName>
</protein>
<sequence>MKKMLLSLAITAALTGCGGGETLQDIKNETPVLKPAIAVKFDPSSSVVSVPNDLLMSGTKDGTLNMPGEFNAQGQAMPRTAYANPQVALGALDGWSTQLPYVIDLAIPQNVSLDASSVAMPDSVRIFEVTMGASQTDTDCAQVPAGIACKVVGELSFGQDFISKANSTNNGIMVVPIKPFKPATTYITVLTTQLKDSEGRSIEASSTYTLVRQDGNLVTDAQKGLQAVIRSYENALESQTDVTKADIIYTAAMTTQSAGQVLGTVKKLLAAGLQQNQLPTIQVPAQPTITVANVFAAAGMTNIPVPFSGVQYLKGSIALPSYLAKPQATGIDALADTYWQGMCDSAVTVLGYKAQAGDSFPAEPQTPSDAVCAALSGGALRDLGLDPTRHLTKYNSIPKTQWLANIPVQITKPMADLQVINAVRAQLGMPALSMPATGWPVVILQHGITSKKEDMLALTAALTIQGFATVAIDHPMHGERGIDVDGDGTDDFNATTKSVLAYMNLSSLLVARDNLRQSVADLLGLRLGLHTIAQTQGLNSLDVSFVGHSLGSIVAPGFIAQANTPLNPAIDGLFKVNTVALASGGGGIASFLLESGSFGSFIQGSVLASAGNLLAKEFNAYLAEGAVANCAATLPNQEAFLTCGFKSYVADKTAAGDTKTLAGISSLMSQFVFAAQTALDAGDPTNYAAAVKATGTPIYMNVVVGNDDGNKPDTVIPPTTANPLAGSLPLAGYMGLQAVSTSQPVGAPASYVVKFSQGHHGSVLTPAYRAEAGGTELGHALANQEMQYQVAAYLASRGSMLPILDSRVIAE</sequence>
<name>A0ABV7CQK6_9GAMM</name>
<accession>A0ABV7CQK6</accession>
<dbReference type="Proteomes" id="UP001595453">
    <property type="component" value="Unassembled WGS sequence"/>
</dbReference>
<gene>
    <name evidence="2" type="ORF">ACFOEE_19410</name>
</gene>
<dbReference type="Pfam" id="PF12262">
    <property type="entry name" value="Lipase_bact_N"/>
    <property type="match status" value="1"/>
</dbReference>
<comment type="caution">
    <text evidence="2">The sequence shown here is derived from an EMBL/GenBank/DDBJ whole genome shotgun (WGS) entry which is preliminary data.</text>
</comment>
<dbReference type="InterPro" id="IPR020009">
    <property type="entry name" value="VolA/Pla-1/cef"/>
</dbReference>
<dbReference type="PROSITE" id="PS51257">
    <property type="entry name" value="PROKAR_LIPOPROTEIN"/>
    <property type="match status" value="1"/>
</dbReference>
<feature type="domain" description="Bacterial virulence factor lipase N-terminal" evidence="1">
    <location>
        <begin position="33"/>
        <end position="270"/>
    </location>
</feature>
<dbReference type="EMBL" id="JBHRSD010000046">
    <property type="protein sequence ID" value="MFC3034676.1"/>
    <property type="molecule type" value="Genomic_DNA"/>
</dbReference>
<reference evidence="3" key="1">
    <citation type="journal article" date="2019" name="Int. J. Syst. Evol. Microbiol.">
        <title>The Global Catalogue of Microorganisms (GCM) 10K type strain sequencing project: providing services to taxonomists for standard genome sequencing and annotation.</title>
        <authorList>
            <consortium name="The Broad Institute Genomics Platform"/>
            <consortium name="The Broad Institute Genome Sequencing Center for Infectious Disease"/>
            <person name="Wu L."/>
            <person name="Ma J."/>
        </authorList>
    </citation>
    <scope>NUCLEOTIDE SEQUENCE [LARGE SCALE GENOMIC DNA]</scope>
    <source>
        <strain evidence="3">KCTC 42730</strain>
    </source>
</reference>
<evidence type="ECO:0000313" key="3">
    <source>
        <dbReference type="Proteomes" id="UP001595453"/>
    </source>
</evidence>